<comment type="caution">
    <text evidence="8">The sequence shown here is derived from an EMBL/GenBank/DDBJ whole genome shotgun (WGS) entry which is preliminary data.</text>
</comment>
<evidence type="ECO:0000256" key="6">
    <source>
        <dbReference type="SAM" id="Phobius"/>
    </source>
</evidence>
<proteinExistence type="predicted"/>
<dbReference type="InterPro" id="IPR001841">
    <property type="entry name" value="Znf_RING"/>
</dbReference>
<evidence type="ECO:0000259" key="7">
    <source>
        <dbReference type="PROSITE" id="PS50089"/>
    </source>
</evidence>
<reference evidence="8 9" key="1">
    <citation type="submission" date="2016-02" db="EMBL/GenBank/DDBJ databases">
        <title>Genome analysis of coral dinoflagellate symbionts highlights evolutionary adaptations to a symbiotic lifestyle.</title>
        <authorList>
            <person name="Aranda M."/>
            <person name="Li Y."/>
            <person name="Liew Y.J."/>
            <person name="Baumgarten S."/>
            <person name="Simakov O."/>
            <person name="Wilson M."/>
            <person name="Piel J."/>
            <person name="Ashoor H."/>
            <person name="Bougouffa S."/>
            <person name="Bajic V.B."/>
            <person name="Ryu T."/>
            <person name="Ravasi T."/>
            <person name="Bayer T."/>
            <person name="Micklem G."/>
            <person name="Kim H."/>
            <person name="Bhak J."/>
            <person name="Lajeunesse T.C."/>
            <person name="Voolstra C.R."/>
        </authorList>
    </citation>
    <scope>NUCLEOTIDE SEQUENCE [LARGE SCALE GENOMIC DNA]</scope>
    <source>
        <strain evidence="8 9">CCMP2467</strain>
    </source>
</reference>
<dbReference type="Gene3D" id="3.30.40.10">
    <property type="entry name" value="Zinc/RING finger domain, C3HC4 (zinc finger)"/>
    <property type="match status" value="1"/>
</dbReference>
<feature type="transmembrane region" description="Helical" evidence="6">
    <location>
        <begin position="904"/>
        <end position="922"/>
    </location>
</feature>
<keyword evidence="2 4" id="KW-0863">Zinc-finger</keyword>
<dbReference type="Pfam" id="PF13639">
    <property type="entry name" value="zf-RING_2"/>
    <property type="match status" value="1"/>
</dbReference>
<dbReference type="AlphaFoldDB" id="A0A1Q9DJ23"/>
<organism evidence="8 9">
    <name type="scientific">Symbiodinium microadriaticum</name>
    <name type="common">Dinoflagellate</name>
    <name type="synonym">Zooxanthella microadriatica</name>
    <dbReference type="NCBI Taxonomy" id="2951"/>
    <lineage>
        <taxon>Eukaryota</taxon>
        <taxon>Sar</taxon>
        <taxon>Alveolata</taxon>
        <taxon>Dinophyceae</taxon>
        <taxon>Suessiales</taxon>
        <taxon>Symbiodiniaceae</taxon>
        <taxon>Symbiodinium</taxon>
    </lineage>
</organism>
<feature type="transmembrane region" description="Helical" evidence="6">
    <location>
        <begin position="878"/>
        <end position="897"/>
    </location>
</feature>
<dbReference type="PROSITE" id="PS50089">
    <property type="entry name" value="ZF_RING_2"/>
    <property type="match status" value="1"/>
</dbReference>
<dbReference type="InterPro" id="IPR013083">
    <property type="entry name" value="Znf_RING/FYVE/PHD"/>
</dbReference>
<feature type="region of interest" description="Disordered" evidence="5">
    <location>
        <begin position="129"/>
        <end position="152"/>
    </location>
</feature>
<feature type="region of interest" description="Disordered" evidence="5">
    <location>
        <begin position="1"/>
        <end position="26"/>
    </location>
</feature>
<keyword evidence="6" id="KW-1133">Transmembrane helix</keyword>
<dbReference type="Proteomes" id="UP000186817">
    <property type="component" value="Unassembled WGS sequence"/>
</dbReference>
<feature type="domain" description="RING-type" evidence="7">
    <location>
        <begin position="994"/>
        <end position="1039"/>
    </location>
</feature>
<evidence type="ECO:0000313" key="8">
    <source>
        <dbReference type="EMBL" id="OLP95158.1"/>
    </source>
</evidence>
<evidence type="ECO:0000256" key="2">
    <source>
        <dbReference type="ARBA" id="ARBA00022771"/>
    </source>
</evidence>
<dbReference type="SUPFAM" id="SSF57850">
    <property type="entry name" value="RING/U-box"/>
    <property type="match status" value="1"/>
</dbReference>
<evidence type="ECO:0000313" key="9">
    <source>
        <dbReference type="Proteomes" id="UP000186817"/>
    </source>
</evidence>
<keyword evidence="6" id="KW-0812">Transmembrane</keyword>
<evidence type="ECO:0000256" key="1">
    <source>
        <dbReference type="ARBA" id="ARBA00022723"/>
    </source>
</evidence>
<evidence type="ECO:0000256" key="3">
    <source>
        <dbReference type="ARBA" id="ARBA00022833"/>
    </source>
</evidence>
<sequence length="1053" mass="114641">MPTPSLGGREPPVHKVAGGPRTSTTPESDFYTAWCRMYSFELFTPTTSAVPTVWDAGSFHPPPPPPPPPRHRRSSLWHVSATVPQERPENGSEVHWSNPYGPDPPAAEPVIEAAFQKVTKLSAISSSCREEGFRPDSTFEDDMSDPCSSTPPVEEPAFAALANLRVYAEMPGAPESFTLSEYYSRQGPLSPCSPAPTENYGGREARFSQALTEYEYGRQGVLSPAPTEYVFNRQVLKAMGPLAGAFEGSLALLLRNGKLRRTRGEHGDKGPCLLQYSDNVKVAGAFKTESAGRAIPNGLRLKLELRGSLAVLLGLLSRRLRSKMPTPSLGGREPPVDKVAGDPGTSTTSESDFYTAWCRMYSYELFTPTTSAVPTVWDAFFHTPPPPPPPPRHRRSSLWDVAATVPQERPENGSEVHWSNPYGPDPPAAEPVIEDAFQKVTKLSAISSSCHKEGFGPGSSFADDKSDPCSSTPPVEEPAFAALANLRVCAEMPGAPESFTLSEYYSRQGPLSPCSPAPTENYGGGEARFSQALTEYEYGRQGVLSPVPTEYVFDRPAWSPASTQIGAPLPEHGGQGLAGGFSPRFPPGVPTKPDDLLHEHNDCPPGTQMNSASTALSSVHLNGADSSAAVARKCSRAICKKCLEKMSGQTFRCSCGLEPRLDSTNWMISAYNSVLNALDFITGAKPAGAEGYTAMPSRSDAHSVSSPLLELQAMHCHSTGRFVQLLLPLHLCRHRRPCRPSWAIGVVHPRQLVRALQPLVAIVEVLAAPRRGAPEEWVSAVIVGFGSTEEQKQARLSLSTGGSQTVDLGKGRLRREEDARELCSESDLARMAKLRTLKKHQELKLPVKLMASLPMEWLRRALTTDLVVPGTAFGARTAVVAILFTIFVSLMSAFFLLTFNHSGWFELMILVVISFFVLAAISCVYKDPRALSAVDPMEAKSDGKVLWAACTYEMLESRLEFRYFWAKAHQHSDQWARSPPVTMPAVQVVQSKTCLCCLEELQPRSQVVVLPCGHVYHQECIASWSFSSSAGAASCPSCRIRYDGDSTCRPLHP</sequence>
<protein>
    <recommendedName>
        <fullName evidence="7">RING-type domain-containing protein</fullName>
    </recommendedName>
</protein>
<dbReference type="GO" id="GO:0008270">
    <property type="term" value="F:zinc ion binding"/>
    <property type="evidence" value="ECO:0007669"/>
    <property type="project" value="UniProtKB-KW"/>
</dbReference>
<keyword evidence="1" id="KW-0479">Metal-binding</keyword>
<keyword evidence="6" id="KW-0472">Membrane</keyword>
<dbReference type="OrthoDB" id="410958at2759"/>
<dbReference type="InterPro" id="IPR052788">
    <property type="entry name" value="RING-type_E3_ligase_ATL"/>
</dbReference>
<gene>
    <name evidence="8" type="ORF">AK812_SmicGene22755</name>
</gene>
<dbReference type="PANTHER" id="PTHR45798:SF97">
    <property type="entry name" value="ALCOHOL-SENSITIVE RING FINGER PROTEIN 1"/>
    <property type="match status" value="1"/>
</dbReference>
<evidence type="ECO:0000256" key="5">
    <source>
        <dbReference type="SAM" id="MobiDB-lite"/>
    </source>
</evidence>
<name>A0A1Q9DJ23_SYMMI</name>
<evidence type="ECO:0000256" key="4">
    <source>
        <dbReference type="PROSITE-ProRule" id="PRU00175"/>
    </source>
</evidence>
<keyword evidence="3" id="KW-0862">Zinc</keyword>
<accession>A0A1Q9DJ23</accession>
<keyword evidence="9" id="KW-1185">Reference proteome</keyword>
<dbReference type="SMART" id="SM00184">
    <property type="entry name" value="RING"/>
    <property type="match status" value="1"/>
</dbReference>
<dbReference type="PANTHER" id="PTHR45798">
    <property type="entry name" value="RING-H2 FINGER PROTEIN ATL61-RELATED-RELATED"/>
    <property type="match status" value="1"/>
</dbReference>
<dbReference type="EMBL" id="LSRX01000515">
    <property type="protein sequence ID" value="OLP95158.1"/>
    <property type="molecule type" value="Genomic_DNA"/>
</dbReference>
<feature type="region of interest" description="Disordered" evidence="5">
    <location>
        <begin position="323"/>
        <end position="347"/>
    </location>
</feature>